<dbReference type="RefSeq" id="WP_138852740.1">
    <property type="nucleotide sequence ID" value="NZ_CP040710.1"/>
</dbReference>
<feature type="domain" description="3-hydroxyacyl-CoA dehydrogenase NAD binding" evidence="9">
    <location>
        <begin position="7"/>
        <end position="205"/>
    </location>
</feature>
<dbReference type="SUPFAM" id="SSF52096">
    <property type="entry name" value="ClpP/crotonase"/>
    <property type="match status" value="1"/>
</dbReference>
<dbReference type="GO" id="GO:0070403">
    <property type="term" value="F:NAD+ binding"/>
    <property type="evidence" value="ECO:0007669"/>
    <property type="project" value="InterPro"/>
</dbReference>
<keyword evidence="6" id="KW-0443">Lipid metabolism</keyword>
<dbReference type="InterPro" id="IPR006108">
    <property type="entry name" value="3HC_DH_C"/>
</dbReference>
<keyword evidence="2" id="KW-0276">Fatty acid metabolism</keyword>
<evidence type="ECO:0000256" key="5">
    <source>
        <dbReference type="ARBA" id="ARBA00023027"/>
    </source>
</evidence>
<evidence type="ECO:0000256" key="1">
    <source>
        <dbReference type="ARBA" id="ARBA00005005"/>
    </source>
</evidence>
<dbReference type="InterPro" id="IPR036291">
    <property type="entry name" value="NAD(P)-bd_dom_sf"/>
</dbReference>
<name>A0A5B7SP29_9FLAO</name>
<dbReference type="Gene3D" id="3.40.50.720">
    <property type="entry name" value="NAD(P)-binding Rossmann-like Domain"/>
    <property type="match status" value="1"/>
</dbReference>
<feature type="domain" description="3-hydroxyacyl-CoA dehydrogenase C-terminal" evidence="8">
    <location>
        <begin position="208"/>
        <end position="307"/>
    </location>
</feature>
<sequence length="801" mass="88489">MNRHIKKVAVVGSGIMGSGIACHFANIGVEVLLLDIVPRELTDKEKAKGLTLDDKVVRNRLVNDSLTAALKSKPSPIYSQRFAQRISTGNLEDDIAKVAEVDWIIEVVVERLDIKKTVFENLEKHRTPGTLITSNTSGIPIKFMSEGRSEDFQKHFCGTHFFNPARYLKLFEIIPGPKTSPEVLEFLNGYGEQFLGKTSVIAKDTPAFIGNRIGIFSIQSLFHMVKDMGMTVEEVDKLTGPVIGRPKSATFRTVDVVGLDTLVHVANGIHENCKDDERHDLFQLPDFIQTMMGNKWLGSKTGQGFYKKSKDSSGKTEILTLDLDTMDYRSKKSAKFATLELTKTIDKVVDRFAVLVDGKDKAGEFYRKSFAALFAYVSHRIPEISDELYKIDDAMKAGFGWEHGPFQIWDAIGVEKGLEIMKSENVEAAPWVAEMLATGQKSFYEVKDGATYFYDIPKKAVEKIPGQDSFIILDNIRKSNEVFKNAGVVVEDIGDGILNVEFQSKMNTIGGDVLAGLNKAIDMAEKDFQGLVVGNQAANFSVGANIGMIFMMAVEQEYDELNMAIKMFQDTMMRMRYSAIPTISAPHGMALGGGCEISLHADKVVAAAETYMGLVEFGVGVIPGGGGSKEMALRAQDTFMKGDVELNVLQEYFLTIGMAKVSTSAYEAFDLGLLQHGKDIVVVNKDRQIATAKAHAKLMAEAGYTQPPMRKDIKVLGKQALGMFVVGTDSMEASHYISAHDKKIANKLAYVMAGGDLSEPTRVSEQYLLDIEREAFLSLCTEKKTLERIQHMLKTGKPLRN</sequence>
<evidence type="ECO:0000259" key="8">
    <source>
        <dbReference type="Pfam" id="PF00725"/>
    </source>
</evidence>
<keyword evidence="3" id="KW-0442">Lipid degradation</keyword>
<comment type="pathway">
    <text evidence="1">Lipid metabolism; fatty acid beta-oxidation.</text>
</comment>
<dbReference type="UniPathway" id="UPA00659"/>
<dbReference type="OrthoDB" id="9771883at2"/>
<evidence type="ECO:0000256" key="6">
    <source>
        <dbReference type="ARBA" id="ARBA00023098"/>
    </source>
</evidence>
<dbReference type="Pfam" id="PF00725">
    <property type="entry name" value="3HCDH"/>
    <property type="match status" value="2"/>
</dbReference>
<dbReference type="GO" id="GO:0006635">
    <property type="term" value="P:fatty acid beta-oxidation"/>
    <property type="evidence" value="ECO:0007669"/>
    <property type="project" value="UniProtKB-UniPathway"/>
</dbReference>
<evidence type="ECO:0000256" key="4">
    <source>
        <dbReference type="ARBA" id="ARBA00023002"/>
    </source>
</evidence>
<evidence type="ECO:0000313" key="10">
    <source>
        <dbReference type="EMBL" id="QCX00395.1"/>
    </source>
</evidence>
<keyword evidence="11" id="KW-1185">Reference proteome</keyword>
<proteinExistence type="predicted"/>
<dbReference type="InterPro" id="IPR029045">
    <property type="entry name" value="ClpP/crotonase-like_dom_sf"/>
</dbReference>
<dbReference type="EMBL" id="CP040710">
    <property type="protein sequence ID" value="QCX00395.1"/>
    <property type="molecule type" value="Genomic_DNA"/>
</dbReference>
<evidence type="ECO:0000256" key="3">
    <source>
        <dbReference type="ARBA" id="ARBA00022963"/>
    </source>
</evidence>
<dbReference type="PANTHER" id="PTHR48075">
    <property type="entry name" value="3-HYDROXYACYL-COA DEHYDROGENASE FAMILY PROTEIN"/>
    <property type="match status" value="1"/>
</dbReference>
<evidence type="ECO:0000256" key="7">
    <source>
        <dbReference type="ARBA" id="ARBA00049556"/>
    </source>
</evidence>
<dbReference type="InterPro" id="IPR006176">
    <property type="entry name" value="3-OHacyl-CoA_DH_NAD-bd"/>
</dbReference>
<dbReference type="AlphaFoldDB" id="A0A5B7SP29"/>
<dbReference type="PANTHER" id="PTHR48075:SF7">
    <property type="entry name" value="3-HYDROXYACYL-COA DEHYDROGENASE-RELATED"/>
    <property type="match status" value="1"/>
</dbReference>
<gene>
    <name evidence="10" type="ORF">FGM00_09820</name>
</gene>
<feature type="domain" description="3-hydroxyacyl-CoA dehydrogenase C-terminal" evidence="8">
    <location>
        <begin position="388"/>
        <end position="423"/>
    </location>
</feature>
<dbReference type="Pfam" id="PF02737">
    <property type="entry name" value="3HCDH_N"/>
    <property type="match status" value="1"/>
</dbReference>
<comment type="catalytic activity">
    <reaction evidence="7">
        <text>a (3S)-3-hydroxyacyl-CoA + NAD(+) = a 3-oxoacyl-CoA + NADH + H(+)</text>
        <dbReference type="Rhea" id="RHEA:22432"/>
        <dbReference type="ChEBI" id="CHEBI:15378"/>
        <dbReference type="ChEBI" id="CHEBI:57318"/>
        <dbReference type="ChEBI" id="CHEBI:57540"/>
        <dbReference type="ChEBI" id="CHEBI:57945"/>
        <dbReference type="ChEBI" id="CHEBI:90726"/>
        <dbReference type="EC" id="1.1.1.35"/>
    </reaction>
</comment>
<organism evidence="10 11">
    <name type="scientific">Aggregatimonas sangjinii</name>
    <dbReference type="NCBI Taxonomy" id="2583587"/>
    <lineage>
        <taxon>Bacteria</taxon>
        <taxon>Pseudomonadati</taxon>
        <taxon>Bacteroidota</taxon>
        <taxon>Flavobacteriia</taxon>
        <taxon>Flavobacteriales</taxon>
        <taxon>Flavobacteriaceae</taxon>
        <taxon>Aggregatimonas</taxon>
    </lineage>
</organism>
<dbReference type="Gene3D" id="1.10.1040.50">
    <property type="match status" value="1"/>
</dbReference>
<dbReference type="SUPFAM" id="SSF48179">
    <property type="entry name" value="6-phosphogluconate dehydrogenase C-terminal domain-like"/>
    <property type="match status" value="2"/>
</dbReference>
<dbReference type="Pfam" id="PF00378">
    <property type="entry name" value="ECH_1"/>
    <property type="match status" value="1"/>
</dbReference>
<accession>A0A5B7SP29</accession>
<reference evidence="10 11" key="1">
    <citation type="submission" date="2019-05" db="EMBL/GenBank/DDBJ databases">
        <title>Genome sequencing of F202Z8.</title>
        <authorList>
            <person name="Kwon Y.M."/>
        </authorList>
    </citation>
    <scope>NUCLEOTIDE SEQUENCE [LARGE SCALE GENOMIC DNA]</scope>
    <source>
        <strain evidence="10 11">F202Z8</strain>
    </source>
</reference>
<dbReference type="PROSITE" id="PS51257">
    <property type="entry name" value="PROKAR_LIPOPROTEIN"/>
    <property type="match status" value="1"/>
</dbReference>
<dbReference type="CDD" id="cd06558">
    <property type="entry name" value="crotonase-like"/>
    <property type="match status" value="1"/>
</dbReference>
<evidence type="ECO:0000256" key="2">
    <source>
        <dbReference type="ARBA" id="ARBA00022832"/>
    </source>
</evidence>
<dbReference type="KEGG" id="asag:FGM00_09820"/>
<dbReference type="GO" id="GO:0003857">
    <property type="term" value="F:(3S)-3-hydroxyacyl-CoA dehydrogenase (NAD+) activity"/>
    <property type="evidence" value="ECO:0007669"/>
    <property type="project" value="UniProtKB-EC"/>
</dbReference>
<protein>
    <submittedName>
        <fullName evidence="10">3-hydroxyacyl-CoA dehydrogenase</fullName>
    </submittedName>
</protein>
<dbReference type="InterPro" id="IPR008927">
    <property type="entry name" value="6-PGluconate_DH-like_C_sf"/>
</dbReference>
<dbReference type="SUPFAM" id="SSF51735">
    <property type="entry name" value="NAD(P)-binding Rossmann-fold domains"/>
    <property type="match status" value="1"/>
</dbReference>
<dbReference type="Gene3D" id="3.90.226.10">
    <property type="entry name" value="2-enoyl-CoA Hydratase, Chain A, domain 1"/>
    <property type="match status" value="1"/>
</dbReference>
<dbReference type="InterPro" id="IPR001753">
    <property type="entry name" value="Enoyl-CoA_hydra/iso"/>
</dbReference>
<evidence type="ECO:0000259" key="9">
    <source>
        <dbReference type="Pfam" id="PF02737"/>
    </source>
</evidence>
<dbReference type="Proteomes" id="UP000310017">
    <property type="component" value="Chromosome"/>
</dbReference>
<evidence type="ECO:0000313" key="11">
    <source>
        <dbReference type="Proteomes" id="UP000310017"/>
    </source>
</evidence>
<keyword evidence="4" id="KW-0560">Oxidoreductase</keyword>
<keyword evidence="5" id="KW-0520">NAD</keyword>